<evidence type="ECO:0000256" key="12">
    <source>
        <dbReference type="ARBA" id="ARBA00022989"/>
    </source>
</evidence>
<comment type="subcellular location">
    <subcellularLocation>
        <location evidence="1">Membrane</location>
        <topology evidence="1">Single-pass type I membrane protein</topology>
    </subcellularLocation>
</comment>
<feature type="domain" description="Protein kinase" evidence="19">
    <location>
        <begin position="1001"/>
        <end position="1310"/>
    </location>
</feature>
<evidence type="ECO:0000256" key="6">
    <source>
        <dbReference type="ARBA" id="ARBA00022692"/>
    </source>
</evidence>
<evidence type="ECO:0000256" key="2">
    <source>
        <dbReference type="ARBA" id="ARBA00012513"/>
    </source>
</evidence>
<keyword evidence="3" id="KW-0723">Serine/threonine-protein kinase</keyword>
<keyword evidence="12 18" id="KW-1133">Transmembrane helix</keyword>
<feature type="binding site" evidence="16">
    <location>
        <position position="407"/>
    </location>
    <ligand>
        <name>ATP</name>
        <dbReference type="ChEBI" id="CHEBI:30616"/>
    </ligand>
</feature>
<dbReference type="Gene3D" id="1.10.510.10">
    <property type="entry name" value="Transferase(Phosphotransferase) domain 1"/>
    <property type="match status" value="2"/>
</dbReference>
<evidence type="ECO:0000256" key="11">
    <source>
        <dbReference type="ARBA" id="ARBA00022840"/>
    </source>
</evidence>
<dbReference type="SMART" id="SM00220">
    <property type="entry name" value="S_TKc"/>
    <property type="match status" value="2"/>
</dbReference>
<evidence type="ECO:0000256" key="8">
    <source>
        <dbReference type="ARBA" id="ARBA00022737"/>
    </source>
</evidence>
<dbReference type="Pfam" id="PF07714">
    <property type="entry name" value="PK_Tyr_Ser-Thr"/>
    <property type="match status" value="1"/>
</dbReference>
<dbReference type="FunFam" id="3.80.10.10:FF:000542">
    <property type="entry name" value="Leucine-rich repeat protein kinase family protein"/>
    <property type="match status" value="1"/>
</dbReference>
<dbReference type="SUPFAM" id="SSF56112">
    <property type="entry name" value="Protein kinase-like (PK-like)"/>
    <property type="match status" value="2"/>
</dbReference>
<evidence type="ECO:0000256" key="10">
    <source>
        <dbReference type="ARBA" id="ARBA00022777"/>
    </source>
</evidence>
<keyword evidence="5" id="KW-0808">Transferase</keyword>
<dbReference type="InterPro" id="IPR032675">
    <property type="entry name" value="LRR_dom_sf"/>
</dbReference>
<dbReference type="PROSITE" id="PS50011">
    <property type="entry name" value="PROTEIN_KINASE_DOM"/>
    <property type="match status" value="2"/>
</dbReference>
<dbReference type="Gene3D" id="3.30.200.20">
    <property type="entry name" value="Phosphorylase Kinase, domain 1"/>
    <property type="match status" value="2"/>
</dbReference>
<keyword evidence="8" id="KW-0677">Repeat</keyword>
<dbReference type="Pfam" id="PF00069">
    <property type="entry name" value="Pkinase"/>
    <property type="match status" value="1"/>
</dbReference>
<keyword evidence="14" id="KW-0675">Receptor</keyword>
<evidence type="ECO:0000256" key="18">
    <source>
        <dbReference type="SAM" id="Phobius"/>
    </source>
</evidence>
<dbReference type="GO" id="GO:0016020">
    <property type="term" value="C:membrane"/>
    <property type="evidence" value="ECO:0007669"/>
    <property type="project" value="UniProtKB-SubCell"/>
</dbReference>
<dbReference type="SUPFAM" id="SSF52058">
    <property type="entry name" value="L domain-like"/>
    <property type="match status" value="1"/>
</dbReference>
<dbReference type="InterPro" id="IPR001611">
    <property type="entry name" value="Leu-rich_rpt"/>
</dbReference>
<dbReference type="InterPro" id="IPR001245">
    <property type="entry name" value="Ser-Thr/Tyr_kinase_cat_dom"/>
</dbReference>
<evidence type="ECO:0000256" key="3">
    <source>
        <dbReference type="ARBA" id="ARBA00022527"/>
    </source>
</evidence>
<dbReference type="GO" id="GO:0004674">
    <property type="term" value="F:protein serine/threonine kinase activity"/>
    <property type="evidence" value="ECO:0007669"/>
    <property type="project" value="UniProtKB-KW"/>
</dbReference>
<dbReference type="InterPro" id="IPR000719">
    <property type="entry name" value="Prot_kinase_dom"/>
</dbReference>
<sequence length="1351" mass="149237">MRRCNDLDSERVRLWKKHSKPDQLEGPIPISNGTTPGLDMMHNTKHLYGGQGQDYENDVFIKDVFDSLFESNRFGGNIPSTLGLVQTLEVVRVQQSPVWVPPKPYWNEFPQLPNDGEYKTSRSNSCLLLQPATVADSVSTGAPQSYCSIKESNDSYSTAPQNCVPVPCSLDQTLSPKCKCAYPYTGTFYLRAPSFSDLENKTVFVTLELSLMQSLQLHETPVDSVSLSNPRKDIYQYVELTLKLFPSGQDRFNRTGISATASILSSQTYKPPSSYGPYYFIADDYVNFMSDTEVPVTTSSKSSNTAIIAGAAAGGAALLILVIVLFVYALHRNKKSIGATGKNKPFEQWDPDESNSSIPQLKGARRFSFEEIQNYTKNFSQVNNIGSGGYGKVYRGTLPNGNLIAVKRAQKESMQGGLEFKTEIELLSRVHHKNLVSLIGFCFEQGEQMLIYEFVANGTLKDTLSGKSGIRLDWIRRLKIALGAARGLDYLHELANPPIIHRDIKSTNILLDDRLNAKVSDFGLSKPLGDGAKGYITTQVKGTLGYLDPEYYMTQQLTEKSDVYSFGVLLLELITARRPIERGKYIVKVVKGALDKTNGFYGLEEILDPTIEKGTALSGFEKFVDLAMQCVEESSSDRPTMNHVVKEIENMLQLAGSSPILSASASTSSSYNNPTKGSSLHPYDNEYFDSTVAQDITKDFEVLKSLSDSWQGQIPKWVGSDPCEGWYGINCRQSRVISISLTDMGLTGQLSGDIGSLSELDNLDLSYNRGLTGQLPREIGNLKKLTKLTLVGCGFTGRIPDEIGSLQHLEFLSLNSNNFAGPIPRSIGNLSNLTWLDLADNQLDGSVPVSSGSTPGLDMLHNALHFHLGKNRLSGEIPPKLFSSKMTLIHVIFDSNQLVGRIPETLGLVTSLTLVRRFENNSLDGFVPQSLNNLINVTDLLLSNNKLQGALPNLTGMNSLKYLQMENVYLVGTIPDLLFSLPNLQNVTAVIIGVTIAGSSVMLVLLVLAGVYAYRQKSKAERAISRSNPFAQSFTHSCKLAWHSDRKSSSVYRGTLPCGKVVAIKRAQKESKQGGQEFKAEIELLSRVHHKNLVSLVGFCFERGEQMLVYEFVPNGTLKDALTGKYGIALGWSRRLKVALGAARGLAYLHEHADPPIIHRDIKSNNILLDENYNVKVADFGLSKCILDDDKDHITTQVKGTMGYLDPEYYTSQQLTEKSDVYSFGVLMLELITAKKPIERGKYIVKVVKNTIDKTKDLYGLHETIDPAICSGSTLEGFEKFVDLTMECLKESGVDRPTMSEVVIEIEDMLRSDGLNLRSESVASTSSSFRYQEVSIVSSQQDHPHSNESFG</sequence>
<evidence type="ECO:0000256" key="5">
    <source>
        <dbReference type="ARBA" id="ARBA00022679"/>
    </source>
</evidence>
<keyword evidence="13 18" id="KW-0472">Membrane</keyword>
<keyword evidence="21" id="KW-1185">Reference proteome</keyword>
<dbReference type="InterPro" id="IPR008271">
    <property type="entry name" value="Ser/Thr_kinase_AS"/>
</dbReference>
<evidence type="ECO:0000256" key="9">
    <source>
        <dbReference type="ARBA" id="ARBA00022741"/>
    </source>
</evidence>
<name>A0AA86TDY5_9FABA</name>
<dbReference type="PANTHER" id="PTHR45974:SF266">
    <property type="entry name" value="LEUCINE-RICH REPEAT RECEPTOR PROTEIN KINASE HPCA1"/>
    <property type="match status" value="1"/>
</dbReference>
<dbReference type="Pfam" id="PF00560">
    <property type="entry name" value="LRR_1"/>
    <property type="match status" value="1"/>
</dbReference>
<dbReference type="FunFam" id="1.10.510.10:FF:000453">
    <property type="entry name" value="LRR receptor-like serine/threonine-protein kinase HSL2"/>
    <property type="match status" value="2"/>
</dbReference>
<evidence type="ECO:0000259" key="19">
    <source>
        <dbReference type="PROSITE" id="PS50011"/>
    </source>
</evidence>
<dbReference type="CDD" id="cd14066">
    <property type="entry name" value="STKc_IRAK"/>
    <property type="match status" value="2"/>
</dbReference>
<evidence type="ECO:0000256" key="14">
    <source>
        <dbReference type="ARBA" id="ARBA00023170"/>
    </source>
</evidence>
<dbReference type="PANTHER" id="PTHR45974">
    <property type="entry name" value="RECEPTOR-LIKE PROTEIN 55"/>
    <property type="match status" value="1"/>
</dbReference>
<keyword evidence="4" id="KW-0433">Leucine-rich repeat</keyword>
<organism evidence="20 21">
    <name type="scientific">Sphenostylis stenocarpa</name>
    <dbReference type="NCBI Taxonomy" id="92480"/>
    <lineage>
        <taxon>Eukaryota</taxon>
        <taxon>Viridiplantae</taxon>
        <taxon>Streptophyta</taxon>
        <taxon>Embryophyta</taxon>
        <taxon>Tracheophyta</taxon>
        <taxon>Spermatophyta</taxon>
        <taxon>Magnoliopsida</taxon>
        <taxon>eudicotyledons</taxon>
        <taxon>Gunneridae</taxon>
        <taxon>Pentapetalae</taxon>
        <taxon>rosids</taxon>
        <taxon>fabids</taxon>
        <taxon>Fabales</taxon>
        <taxon>Fabaceae</taxon>
        <taxon>Papilionoideae</taxon>
        <taxon>50 kb inversion clade</taxon>
        <taxon>NPAAA clade</taxon>
        <taxon>indigoferoid/millettioid clade</taxon>
        <taxon>Phaseoleae</taxon>
        <taxon>Sphenostylis</taxon>
    </lineage>
</organism>
<reference evidence="20" key="1">
    <citation type="submission" date="2023-10" db="EMBL/GenBank/DDBJ databases">
        <authorList>
            <person name="Domelevo Entfellner J.-B."/>
        </authorList>
    </citation>
    <scope>NUCLEOTIDE SEQUENCE</scope>
</reference>
<evidence type="ECO:0000256" key="15">
    <source>
        <dbReference type="ARBA" id="ARBA00023180"/>
    </source>
</evidence>
<evidence type="ECO:0000256" key="16">
    <source>
        <dbReference type="PROSITE-ProRule" id="PRU10141"/>
    </source>
</evidence>
<keyword evidence="6 18" id="KW-0812">Transmembrane</keyword>
<dbReference type="PROSITE" id="PS00107">
    <property type="entry name" value="PROTEIN_KINASE_ATP"/>
    <property type="match status" value="1"/>
</dbReference>
<feature type="transmembrane region" description="Helical" evidence="18">
    <location>
        <begin position="306"/>
        <end position="330"/>
    </location>
</feature>
<gene>
    <name evidence="20" type="ORF">AYBTSS11_LOCUS19454</name>
</gene>
<feature type="region of interest" description="Disordered" evidence="17">
    <location>
        <begin position="18"/>
        <end position="37"/>
    </location>
</feature>
<evidence type="ECO:0000313" key="20">
    <source>
        <dbReference type="EMBL" id="CAJ1962828.1"/>
    </source>
</evidence>
<dbReference type="GO" id="GO:0005524">
    <property type="term" value="F:ATP binding"/>
    <property type="evidence" value="ECO:0007669"/>
    <property type="project" value="UniProtKB-UniRule"/>
</dbReference>
<keyword evidence="11 16" id="KW-0067">ATP-binding</keyword>
<feature type="transmembrane region" description="Helical" evidence="18">
    <location>
        <begin position="990"/>
        <end position="1014"/>
    </location>
</feature>
<keyword evidence="9 16" id="KW-0547">Nucleotide-binding</keyword>
<evidence type="ECO:0000256" key="1">
    <source>
        <dbReference type="ARBA" id="ARBA00004479"/>
    </source>
</evidence>
<protein>
    <recommendedName>
        <fullName evidence="2">non-specific serine/threonine protein kinase</fullName>
        <ecNumber evidence="2">2.7.11.1</ecNumber>
    </recommendedName>
</protein>
<feature type="domain" description="Protein kinase" evidence="19">
    <location>
        <begin position="379"/>
        <end position="652"/>
    </location>
</feature>
<evidence type="ECO:0000313" key="21">
    <source>
        <dbReference type="Proteomes" id="UP001189624"/>
    </source>
</evidence>
<dbReference type="FunFam" id="3.80.10.10:FF:000363">
    <property type="entry name" value="Leucine-rich repeat family protein"/>
    <property type="match status" value="1"/>
</dbReference>
<dbReference type="InterPro" id="IPR017441">
    <property type="entry name" value="Protein_kinase_ATP_BS"/>
</dbReference>
<dbReference type="Proteomes" id="UP001189624">
    <property type="component" value="Chromosome 6"/>
</dbReference>
<dbReference type="EC" id="2.7.11.1" evidence="2"/>
<keyword evidence="15" id="KW-0325">Glycoprotein</keyword>
<evidence type="ECO:0000256" key="13">
    <source>
        <dbReference type="ARBA" id="ARBA00023136"/>
    </source>
</evidence>
<dbReference type="Gramene" id="rna-AYBTSS11_LOCUS19454">
    <property type="protein sequence ID" value="CAJ1962828.1"/>
    <property type="gene ID" value="gene-AYBTSS11_LOCUS19454"/>
</dbReference>
<dbReference type="InterPro" id="IPR011009">
    <property type="entry name" value="Kinase-like_dom_sf"/>
</dbReference>
<dbReference type="FunFam" id="3.30.200.20:FF:000328">
    <property type="entry name" value="Leucine-rich repeat protein kinase family protein"/>
    <property type="match status" value="1"/>
</dbReference>
<proteinExistence type="predicted"/>
<evidence type="ECO:0000256" key="7">
    <source>
        <dbReference type="ARBA" id="ARBA00022729"/>
    </source>
</evidence>
<evidence type="ECO:0000256" key="4">
    <source>
        <dbReference type="ARBA" id="ARBA00022614"/>
    </source>
</evidence>
<keyword evidence="10" id="KW-0418">Kinase</keyword>
<evidence type="ECO:0000256" key="17">
    <source>
        <dbReference type="SAM" id="MobiDB-lite"/>
    </source>
</evidence>
<keyword evidence="7" id="KW-0732">Signal</keyword>
<accession>A0AA86TDY5</accession>
<dbReference type="Gene3D" id="3.80.10.10">
    <property type="entry name" value="Ribonuclease Inhibitor"/>
    <property type="match status" value="2"/>
</dbReference>
<dbReference type="EMBL" id="OY731403">
    <property type="protein sequence ID" value="CAJ1962828.1"/>
    <property type="molecule type" value="Genomic_DNA"/>
</dbReference>
<dbReference type="PROSITE" id="PS00108">
    <property type="entry name" value="PROTEIN_KINASE_ST"/>
    <property type="match status" value="2"/>
</dbReference>